<sequence>MRWSTVLRRSLMPLSSRLSTPAIGKTPKRMTADEAVSVIASNTDIFVHSHAATPTELLNALCKRVDSEGLTDLRMIHILLSGKIPWTDKKYIGKMRSNCLFLCNNFRPLVKEGHADYIPIFLSDMPSYFYNKTFPVDVALISVTPPDKWGYCSVGVNVDTSLAAIESAKKVIAIINPKVPRTHGNTLIHQSRIDSFVEVDREIYGNPEGMHITEEEIKIGKLIAENLVDDGATLQLGIGAIPDSTLLAMKNHKDLGIHTELLGDGVIDLIELGVINNSKKTVMPGKVVTSFGFGTQKFYKFLHDNPMIHFDCCSWTNHSDVVRANSKMTCINSGIEIDITGQIASDSIGKMFYSGFGGQVDFMNASATTYDGQGKAIIALTSRTNKGKSKITTTLAEGAGVVTTRGHVRYVVTEYGIANLGGKNVRQRAYALIQIAHPDDRERLEKEAFQRLKCMPSP</sequence>
<keyword evidence="5" id="KW-1185">Reference proteome</keyword>
<dbReference type="SUPFAM" id="SSF100950">
    <property type="entry name" value="NagB/RpiA/CoA transferase-like"/>
    <property type="match status" value="2"/>
</dbReference>
<dbReference type="GO" id="GO:0005739">
    <property type="term" value="C:mitochondrion"/>
    <property type="evidence" value="ECO:0007669"/>
    <property type="project" value="TreeGrafter"/>
</dbReference>
<feature type="domain" description="Acetyl-CoA hydrolase/transferase C-terminal" evidence="3">
    <location>
        <begin position="294"/>
        <end position="448"/>
    </location>
</feature>
<dbReference type="InterPro" id="IPR003702">
    <property type="entry name" value="ActCoA_hydro_N"/>
</dbReference>
<evidence type="ECO:0000313" key="4">
    <source>
        <dbReference type="EMBL" id="RCN46863.1"/>
    </source>
</evidence>
<dbReference type="STRING" id="29170.A0A368GR70"/>
<dbReference type="OrthoDB" id="10250396at2759"/>
<evidence type="ECO:0000256" key="1">
    <source>
        <dbReference type="ARBA" id="ARBA00009632"/>
    </source>
</evidence>
<comment type="similarity">
    <text evidence="1">Belongs to the acetyl-CoA hydrolase/transferase family.</text>
</comment>
<dbReference type="GO" id="GO:0008775">
    <property type="term" value="F:acetate CoA-transferase activity"/>
    <property type="evidence" value="ECO:0007669"/>
    <property type="project" value="InterPro"/>
</dbReference>
<evidence type="ECO:0000313" key="5">
    <source>
        <dbReference type="Proteomes" id="UP000252519"/>
    </source>
</evidence>
<organism evidence="4 5">
    <name type="scientific">Ancylostoma caninum</name>
    <name type="common">Dog hookworm</name>
    <dbReference type="NCBI Taxonomy" id="29170"/>
    <lineage>
        <taxon>Eukaryota</taxon>
        <taxon>Metazoa</taxon>
        <taxon>Ecdysozoa</taxon>
        <taxon>Nematoda</taxon>
        <taxon>Chromadorea</taxon>
        <taxon>Rhabditida</taxon>
        <taxon>Rhabditina</taxon>
        <taxon>Rhabditomorpha</taxon>
        <taxon>Strongyloidea</taxon>
        <taxon>Ancylostomatidae</taxon>
        <taxon>Ancylostomatinae</taxon>
        <taxon>Ancylostoma</taxon>
    </lineage>
</organism>
<dbReference type="Gene3D" id="3.40.1080.10">
    <property type="entry name" value="Glutaconate Coenzyme A-transferase"/>
    <property type="match status" value="1"/>
</dbReference>
<feature type="domain" description="Acetyl-CoA hydrolase/transferase N-terminal" evidence="2">
    <location>
        <begin position="30"/>
        <end position="200"/>
    </location>
</feature>
<evidence type="ECO:0000259" key="3">
    <source>
        <dbReference type="Pfam" id="PF13336"/>
    </source>
</evidence>
<dbReference type="Gene3D" id="3.40.1080.20">
    <property type="entry name" value="Acetyl-CoA hydrolase/transferase C-terminal domain"/>
    <property type="match status" value="1"/>
</dbReference>
<proteinExistence type="inferred from homology"/>
<evidence type="ECO:0000259" key="2">
    <source>
        <dbReference type="Pfam" id="PF02550"/>
    </source>
</evidence>
<accession>A0A368GR70</accession>
<dbReference type="InterPro" id="IPR038460">
    <property type="entry name" value="AcetylCoA_hyd_C_sf"/>
</dbReference>
<dbReference type="InterPro" id="IPR026888">
    <property type="entry name" value="AcetylCoA_hyd_C"/>
</dbReference>
<dbReference type="Pfam" id="PF02550">
    <property type="entry name" value="AcetylCoA_hydro"/>
    <property type="match status" value="1"/>
</dbReference>
<dbReference type="AlphaFoldDB" id="A0A368GR70"/>
<dbReference type="InterPro" id="IPR046433">
    <property type="entry name" value="ActCoA_hydro"/>
</dbReference>
<keyword evidence="4" id="KW-0808">Transferase</keyword>
<gene>
    <name evidence="4" type="ORF">ANCCAN_07042</name>
</gene>
<dbReference type="Pfam" id="PF13336">
    <property type="entry name" value="AcetylCoA_hyd_C"/>
    <property type="match status" value="1"/>
</dbReference>
<dbReference type="InterPro" id="IPR037171">
    <property type="entry name" value="NagB/RpiA_transferase-like"/>
</dbReference>
<protein>
    <submittedName>
        <fullName evidence="4">Putative butyryl-CoA:acetate CoA-transferase</fullName>
    </submittedName>
</protein>
<dbReference type="PANTHER" id="PTHR21432">
    <property type="entry name" value="ACETYL-COA HYDROLASE-RELATED"/>
    <property type="match status" value="1"/>
</dbReference>
<dbReference type="PANTHER" id="PTHR21432:SF13">
    <property type="entry name" value="ACETYL-COA HYDROLASE"/>
    <property type="match status" value="1"/>
</dbReference>
<comment type="caution">
    <text evidence="4">The sequence shown here is derived from an EMBL/GenBank/DDBJ whole genome shotgun (WGS) entry which is preliminary data.</text>
</comment>
<name>A0A368GR70_ANCCA</name>
<dbReference type="Proteomes" id="UP000252519">
    <property type="component" value="Unassembled WGS sequence"/>
</dbReference>
<reference evidence="4 5" key="1">
    <citation type="submission" date="2014-10" db="EMBL/GenBank/DDBJ databases">
        <title>Draft genome of the hookworm Ancylostoma caninum.</title>
        <authorList>
            <person name="Mitreva M."/>
        </authorList>
    </citation>
    <scope>NUCLEOTIDE SEQUENCE [LARGE SCALE GENOMIC DNA]</scope>
    <source>
        <strain evidence="4 5">Baltimore</strain>
    </source>
</reference>
<dbReference type="EMBL" id="JOJR01000071">
    <property type="protein sequence ID" value="RCN46863.1"/>
    <property type="molecule type" value="Genomic_DNA"/>
</dbReference>
<dbReference type="GO" id="GO:0006083">
    <property type="term" value="P:acetate metabolic process"/>
    <property type="evidence" value="ECO:0007669"/>
    <property type="project" value="InterPro"/>
</dbReference>
<dbReference type="Gene3D" id="3.30.750.70">
    <property type="entry name" value="4-hydroxybutyrate coenzyme like domains"/>
    <property type="match status" value="1"/>
</dbReference>